<keyword evidence="4" id="KW-1185">Reference proteome</keyword>
<proteinExistence type="predicted"/>
<evidence type="ECO:0000313" key="4">
    <source>
        <dbReference type="Proteomes" id="UP000075359"/>
    </source>
</evidence>
<feature type="domain" description="YbbD head" evidence="2">
    <location>
        <begin position="28"/>
        <end position="77"/>
    </location>
</feature>
<protein>
    <recommendedName>
        <fullName evidence="2">YbbD head domain-containing protein</fullName>
    </recommendedName>
</protein>
<sequence>MFTLRNILIAMLLFFVAIYFLLTSYFSDVQINKYPDLQAVKEDKAIEKGWVPDMLPDSAYDIEETHDLDTNQLFGRFYYKEADEGSIMEKLTIVPDMNQTYEWKAYLFKVDREKNQVKYRNKPLSAE</sequence>
<feature type="transmembrane region" description="Helical" evidence="1">
    <location>
        <begin position="7"/>
        <end position="26"/>
    </location>
</feature>
<evidence type="ECO:0000256" key="1">
    <source>
        <dbReference type="SAM" id="Phobius"/>
    </source>
</evidence>
<evidence type="ECO:0000259" key="2">
    <source>
        <dbReference type="Pfam" id="PF26610"/>
    </source>
</evidence>
<dbReference type="EMBL" id="LNKT01000056">
    <property type="protein sequence ID" value="KYJ85978.1"/>
    <property type="molecule type" value="Genomic_DNA"/>
</dbReference>
<dbReference type="AlphaFoldDB" id="A0A151CEL5"/>
<dbReference type="InterPro" id="IPR058827">
    <property type="entry name" value="YbbD_head"/>
</dbReference>
<reference evidence="3 4" key="1">
    <citation type="submission" date="2015-11" db="EMBL/GenBank/DDBJ databases">
        <title>Draft genome of Sulfurovum riftiae 1812E, a member of the Epsilonproteobacteria isolated from the tube of the deep-sea hydrothermal vent tubewom Riftia pachyptila.</title>
        <authorList>
            <person name="Vetriani C."/>
            <person name="Giovannelli D."/>
        </authorList>
    </citation>
    <scope>NUCLEOTIDE SEQUENCE [LARGE SCALE GENOMIC DNA]</scope>
    <source>
        <strain evidence="3 4">1812E</strain>
    </source>
</reference>
<evidence type="ECO:0000313" key="3">
    <source>
        <dbReference type="EMBL" id="KYJ85978.1"/>
    </source>
</evidence>
<comment type="caution">
    <text evidence="3">The sequence shown here is derived from an EMBL/GenBank/DDBJ whole genome shotgun (WGS) entry which is preliminary data.</text>
</comment>
<gene>
    <name evidence="3" type="ORF">AS592_05170</name>
</gene>
<dbReference type="OrthoDB" id="5373008at2"/>
<keyword evidence="1" id="KW-1133">Transmembrane helix</keyword>
<keyword evidence="1" id="KW-0812">Transmembrane</keyword>
<dbReference type="Pfam" id="PF26610">
    <property type="entry name" value="YbbD_head"/>
    <property type="match status" value="1"/>
</dbReference>
<dbReference type="RefSeq" id="WP_067331992.1">
    <property type="nucleotide sequence ID" value="NZ_LNKT01000056.1"/>
</dbReference>
<keyword evidence="1" id="KW-0472">Membrane</keyword>
<name>A0A151CEL5_9BACT</name>
<dbReference type="Proteomes" id="UP000075359">
    <property type="component" value="Unassembled WGS sequence"/>
</dbReference>
<organism evidence="3 4">
    <name type="scientific">Sulfurovum riftiae</name>
    <dbReference type="NCBI Taxonomy" id="1630136"/>
    <lineage>
        <taxon>Bacteria</taxon>
        <taxon>Pseudomonadati</taxon>
        <taxon>Campylobacterota</taxon>
        <taxon>Epsilonproteobacteria</taxon>
        <taxon>Campylobacterales</taxon>
        <taxon>Sulfurovaceae</taxon>
        <taxon>Sulfurovum</taxon>
    </lineage>
</organism>
<accession>A0A151CEL5</accession>